<keyword evidence="5" id="KW-1185">Reference proteome</keyword>
<evidence type="ECO:0000256" key="2">
    <source>
        <dbReference type="SAM" id="Phobius"/>
    </source>
</evidence>
<dbReference type="EMBL" id="GL349451">
    <property type="protein sequence ID" value="KNC48402.1"/>
    <property type="molecule type" value="Genomic_DNA"/>
</dbReference>
<dbReference type="GO" id="GO:0008081">
    <property type="term" value="F:phosphoric diester hydrolase activity"/>
    <property type="evidence" value="ECO:0007669"/>
    <property type="project" value="InterPro"/>
</dbReference>
<dbReference type="PANTHER" id="PTHR46211">
    <property type="entry name" value="GLYCEROPHOSPHORYL DIESTER PHOSPHODIESTERASE"/>
    <property type="match status" value="1"/>
</dbReference>
<dbReference type="Gene3D" id="3.20.20.190">
    <property type="entry name" value="Phosphatidylinositol (PI) phosphodiesterase"/>
    <property type="match status" value="1"/>
</dbReference>
<proteinExistence type="predicted"/>
<dbReference type="RefSeq" id="XP_013758519.1">
    <property type="nucleotide sequence ID" value="XM_013903065.1"/>
</dbReference>
<dbReference type="PANTHER" id="PTHR46211:SF1">
    <property type="entry name" value="GLYCEROPHOSPHODIESTER PHOSPHODIESTERASE, CYTOPLASMIC"/>
    <property type="match status" value="1"/>
</dbReference>
<protein>
    <submittedName>
        <fullName evidence="4">Glycerophosphodiesterase</fullName>
    </submittedName>
</protein>
<organism evidence="4 5">
    <name type="scientific">Thecamonas trahens ATCC 50062</name>
    <dbReference type="NCBI Taxonomy" id="461836"/>
    <lineage>
        <taxon>Eukaryota</taxon>
        <taxon>Apusozoa</taxon>
        <taxon>Apusomonadida</taxon>
        <taxon>Apusomonadidae</taxon>
        <taxon>Thecamonas</taxon>
    </lineage>
</organism>
<gene>
    <name evidence="4" type="ORF">AMSG_04851</name>
</gene>
<dbReference type="eggNOG" id="KOG2258">
    <property type="taxonomic scope" value="Eukaryota"/>
</dbReference>
<feature type="region of interest" description="Disordered" evidence="1">
    <location>
        <begin position="291"/>
        <end position="386"/>
    </location>
</feature>
<dbReference type="SUPFAM" id="SSF51695">
    <property type="entry name" value="PLC-like phosphodiesterases"/>
    <property type="match status" value="1"/>
</dbReference>
<dbReference type="GO" id="GO:0006629">
    <property type="term" value="P:lipid metabolic process"/>
    <property type="evidence" value="ECO:0007669"/>
    <property type="project" value="InterPro"/>
</dbReference>
<feature type="compositionally biased region" description="Basic and acidic residues" evidence="1">
    <location>
        <begin position="309"/>
        <end position="367"/>
    </location>
</feature>
<evidence type="ECO:0000313" key="5">
    <source>
        <dbReference type="Proteomes" id="UP000054408"/>
    </source>
</evidence>
<keyword evidence="2" id="KW-0812">Transmembrane</keyword>
<dbReference type="InterPro" id="IPR017946">
    <property type="entry name" value="PLC-like_Pdiesterase_TIM-brl"/>
</dbReference>
<reference evidence="4 5" key="1">
    <citation type="submission" date="2010-05" db="EMBL/GenBank/DDBJ databases">
        <title>The Genome Sequence of Thecamonas trahens ATCC 50062.</title>
        <authorList>
            <consortium name="The Broad Institute Genome Sequencing Platform"/>
            <person name="Russ C."/>
            <person name="Cuomo C."/>
            <person name="Shea T."/>
            <person name="Young S.K."/>
            <person name="Zeng Q."/>
            <person name="Koehrsen M."/>
            <person name="Haas B."/>
            <person name="Borodovsky M."/>
            <person name="Guigo R."/>
            <person name="Alvarado L."/>
            <person name="Berlin A."/>
            <person name="Bochicchio J."/>
            <person name="Borenstein D."/>
            <person name="Chapman S."/>
            <person name="Chen Z."/>
            <person name="Freedman E."/>
            <person name="Gellesch M."/>
            <person name="Goldberg J."/>
            <person name="Griggs A."/>
            <person name="Gujja S."/>
            <person name="Heilman E."/>
            <person name="Heiman D."/>
            <person name="Hepburn T."/>
            <person name="Howarth C."/>
            <person name="Jen D."/>
            <person name="Larson L."/>
            <person name="Mehta T."/>
            <person name="Park D."/>
            <person name="Pearson M."/>
            <person name="Roberts A."/>
            <person name="Saif S."/>
            <person name="Shenoy N."/>
            <person name="Sisk P."/>
            <person name="Stolte C."/>
            <person name="Sykes S."/>
            <person name="Thomson T."/>
            <person name="Walk T."/>
            <person name="White J."/>
            <person name="Yandava C."/>
            <person name="Burger G."/>
            <person name="Gray M.W."/>
            <person name="Holland P.W.H."/>
            <person name="King N."/>
            <person name="Lang F.B.F."/>
            <person name="Roger A.J."/>
            <person name="Ruiz-Trillo I."/>
            <person name="Lander E."/>
            <person name="Nusbaum C."/>
        </authorList>
    </citation>
    <scope>NUCLEOTIDE SEQUENCE [LARGE SCALE GENOMIC DNA]</scope>
    <source>
        <strain evidence="4 5">ATCC 50062</strain>
    </source>
</reference>
<evidence type="ECO:0000256" key="1">
    <source>
        <dbReference type="SAM" id="MobiDB-lite"/>
    </source>
</evidence>
<dbReference type="InterPro" id="IPR030395">
    <property type="entry name" value="GP_PDE_dom"/>
</dbReference>
<name>A0A0L0D7N5_THETB</name>
<evidence type="ECO:0000259" key="3">
    <source>
        <dbReference type="PROSITE" id="PS51704"/>
    </source>
</evidence>
<keyword evidence="2" id="KW-1133">Transmembrane helix</keyword>
<dbReference type="PROSITE" id="PS51704">
    <property type="entry name" value="GP_PDE"/>
    <property type="match status" value="1"/>
</dbReference>
<feature type="domain" description="GP-PDE" evidence="3">
    <location>
        <begin position="40"/>
        <end position="282"/>
    </location>
</feature>
<keyword evidence="2" id="KW-0472">Membrane</keyword>
<dbReference type="PROSITE" id="PS51257">
    <property type="entry name" value="PROKAR_LIPOPROTEIN"/>
    <property type="match status" value="1"/>
</dbReference>
<accession>A0A0L0D7N5</accession>
<feature type="transmembrane region" description="Helical" evidence="2">
    <location>
        <begin position="13"/>
        <end position="36"/>
    </location>
</feature>
<dbReference type="Proteomes" id="UP000054408">
    <property type="component" value="Unassembled WGS sequence"/>
</dbReference>
<dbReference type="Pfam" id="PF03009">
    <property type="entry name" value="GDPD"/>
    <property type="match status" value="1"/>
</dbReference>
<dbReference type="GeneID" id="25564370"/>
<feature type="compositionally biased region" description="Basic residues" evidence="1">
    <location>
        <begin position="368"/>
        <end position="379"/>
    </location>
</feature>
<feature type="compositionally biased region" description="Basic residues" evidence="1">
    <location>
        <begin position="291"/>
        <end position="308"/>
    </location>
</feature>
<dbReference type="STRING" id="461836.A0A0L0D7N5"/>
<evidence type="ECO:0000313" key="4">
    <source>
        <dbReference type="EMBL" id="KNC48402.1"/>
    </source>
</evidence>
<dbReference type="OrthoDB" id="1470350at2759"/>
<sequence>MDVPEQRTLERKVLWWVVGAVVVLALAGSCGVWLAVRGGPMAVAHRGASGDAPENTMPAVKAALAVHGAAVEFDVQITKDGVVIGMHDTTVDRTTNGKGKVNDLEWSYIATLDAGSWKSEKFAGTRVPRLEEVLEAMAAMPDRLLLLDTKNIGAGLFAGVAAALDAAPASVRSQVRIGCWDKKCLEAATAAGLGDVPRIVITPFPVAPFAFDAYRKLGVEGFNVGLQFGFLGLCKPWTAKAQHSGFSVWVWTIDDEKTMGKVASWGVDGVVTNYPARVGGLHAAHHRLRHGFHHGHGHGHHGHGHGHHGHDDDHHGHDDDHHGHDQGQHNGHDQGQHDGHDQGQHGGDHHGHDQGQHNGHDQGQHDGHGHRHGHRHGHDGKHDNLLHGGGKCGSAMAEAHRAAMVYACFTFHDHGPFMGDDVKMSPGEAFLYDSASCKALANCPRTADGADIDATADETAACAKHAADLVEEYLGLVH</sequence>
<dbReference type="AlphaFoldDB" id="A0A0L0D7N5"/>